<keyword evidence="2" id="KW-1277">Toxin-antitoxin system</keyword>
<sequence>MPKLPVVSARKLIKVLRKKGFELDHSTGSHHIFRHPLTKLRASVPIHHGKDLGRGLTLAILKDAKITPKEFVTLL</sequence>
<dbReference type="Proteomes" id="UP000176228">
    <property type="component" value="Unassembled WGS sequence"/>
</dbReference>
<dbReference type="SUPFAM" id="SSF54786">
    <property type="entry name" value="YcfA/nrd intein domain"/>
    <property type="match status" value="1"/>
</dbReference>
<keyword evidence="4" id="KW-0255">Endonuclease</keyword>
<dbReference type="InterPro" id="IPR012933">
    <property type="entry name" value="HicA_mRNA_interferase"/>
</dbReference>
<dbReference type="AlphaFoldDB" id="A0A1F6BGI8"/>
<dbReference type="PANTHER" id="PTHR34873:SF3">
    <property type="entry name" value="ADDICTION MODULE TOXIN, HICA FAMILY"/>
    <property type="match status" value="1"/>
</dbReference>
<evidence type="ECO:0008006" key="10">
    <source>
        <dbReference type="Google" id="ProtNLM"/>
    </source>
</evidence>
<dbReference type="GO" id="GO:0016787">
    <property type="term" value="F:hydrolase activity"/>
    <property type="evidence" value="ECO:0007669"/>
    <property type="project" value="UniProtKB-KW"/>
</dbReference>
<keyword evidence="3" id="KW-0540">Nuclease</keyword>
<dbReference type="STRING" id="1798391.A2968_07360"/>
<evidence type="ECO:0000313" key="8">
    <source>
        <dbReference type="EMBL" id="OGG35902.1"/>
    </source>
</evidence>
<keyword evidence="6" id="KW-0694">RNA-binding</keyword>
<dbReference type="GO" id="GO:0004519">
    <property type="term" value="F:endonuclease activity"/>
    <property type="evidence" value="ECO:0007669"/>
    <property type="project" value="UniProtKB-KW"/>
</dbReference>
<dbReference type="PANTHER" id="PTHR34873">
    <property type="entry name" value="SSR1766 PROTEIN"/>
    <property type="match status" value="1"/>
</dbReference>
<dbReference type="InterPro" id="IPR038570">
    <property type="entry name" value="HicA_sf"/>
</dbReference>
<accession>A0A1F6BGI8</accession>
<comment type="caution">
    <text evidence="8">The sequence shown here is derived from an EMBL/GenBank/DDBJ whole genome shotgun (WGS) entry which is preliminary data.</text>
</comment>
<evidence type="ECO:0000256" key="4">
    <source>
        <dbReference type="ARBA" id="ARBA00022759"/>
    </source>
</evidence>
<dbReference type="Gene3D" id="3.30.920.30">
    <property type="entry name" value="Hypothetical protein"/>
    <property type="match status" value="1"/>
</dbReference>
<organism evidence="8 9">
    <name type="scientific">Candidatus Gottesmanbacteria bacterium RIFCSPLOWO2_01_FULL_42_22</name>
    <dbReference type="NCBI Taxonomy" id="1798391"/>
    <lineage>
        <taxon>Bacteria</taxon>
        <taxon>Candidatus Gottesmaniibacteriota</taxon>
    </lineage>
</organism>
<dbReference type="Pfam" id="PF07927">
    <property type="entry name" value="HicA_toxin"/>
    <property type="match status" value="1"/>
</dbReference>
<dbReference type="GO" id="GO:0003729">
    <property type="term" value="F:mRNA binding"/>
    <property type="evidence" value="ECO:0007669"/>
    <property type="project" value="InterPro"/>
</dbReference>
<keyword evidence="5" id="KW-0378">Hydrolase</keyword>
<dbReference type="EMBL" id="MFJU01000024">
    <property type="protein sequence ID" value="OGG35902.1"/>
    <property type="molecule type" value="Genomic_DNA"/>
</dbReference>
<reference evidence="8 9" key="1">
    <citation type="journal article" date="2016" name="Nat. Commun.">
        <title>Thousands of microbial genomes shed light on interconnected biogeochemical processes in an aquifer system.</title>
        <authorList>
            <person name="Anantharaman K."/>
            <person name="Brown C.T."/>
            <person name="Hug L.A."/>
            <person name="Sharon I."/>
            <person name="Castelle C.J."/>
            <person name="Probst A.J."/>
            <person name="Thomas B.C."/>
            <person name="Singh A."/>
            <person name="Wilkins M.J."/>
            <person name="Karaoz U."/>
            <person name="Brodie E.L."/>
            <person name="Williams K.H."/>
            <person name="Hubbard S.S."/>
            <person name="Banfield J.F."/>
        </authorList>
    </citation>
    <scope>NUCLEOTIDE SEQUENCE [LARGE SCALE GENOMIC DNA]</scope>
</reference>
<keyword evidence="7" id="KW-0346">Stress response</keyword>
<comment type="similarity">
    <text evidence="1">Belongs to the HicA mRNA interferase family.</text>
</comment>
<gene>
    <name evidence="8" type="ORF">A2968_07360</name>
</gene>
<evidence type="ECO:0000256" key="2">
    <source>
        <dbReference type="ARBA" id="ARBA00022649"/>
    </source>
</evidence>
<evidence type="ECO:0000313" key="9">
    <source>
        <dbReference type="Proteomes" id="UP000176228"/>
    </source>
</evidence>
<name>A0A1F6BGI8_9BACT</name>
<evidence type="ECO:0000256" key="3">
    <source>
        <dbReference type="ARBA" id="ARBA00022722"/>
    </source>
</evidence>
<proteinExistence type="inferred from homology"/>
<evidence type="ECO:0000256" key="7">
    <source>
        <dbReference type="ARBA" id="ARBA00023016"/>
    </source>
</evidence>
<evidence type="ECO:0000256" key="5">
    <source>
        <dbReference type="ARBA" id="ARBA00022801"/>
    </source>
</evidence>
<protein>
    <recommendedName>
        <fullName evidence="10">Addiction module toxin, HicA family</fullName>
    </recommendedName>
</protein>
<evidence type="ECO:0000256" key="1">
    <source>
        <dbReference type="ARBA" id="ARBA00006620"/>
    </source>
</evidence>
<evidence type="ECO:0000256" key="6">
    <source>
        <dbReference type="ARBA" id="ARBA00022884"/>
    </source>
</evidence>